<reference evidence="8" key="1">
    <citation type="journal article" date="2019" name="Int. J. Syst. Evol. Microbiol.">
        <title>The Global Catalogue of Microorganisms (GCM) 10K type strain sequencing project: providing services to taxonomists for standard genome sequencing and annotation.</title>
        <authorList>
            <consortium name="The Broad Institute Genomics Platform"/>
            <consortium name="The Broad Institute Genome Sequencing Center for Infectious Disease"/>
            <person name="Wu L."/>
            <person name="Ma J."/>
        </authorList>
    </citation>
    <scope>NUCLEOTIDE SEQUENCE [LARGE SCALE GENOMIC DNA]</scope>
    <source>
        <strain evidence="8">JCM 18541</strain>
    </source>
</reference>
<dbReference type="Gene3D" id="3.40.605.10">
    <property type="entry name" value="Aldehyde Dehydrogenase, Chain A, domain 1"/>
    <property type="match status" value="1"/>
</dbReference>
<gene>
    <name evidence="7" type="ORF">GCM10023352_08260</name>
</gene>
<evidence type="ECO:0000256" key="4">
    <source>
        <dbReference type="PROSITE-ProRule" id="PRU10007"/>
    </source>
</evidence>
<evidence type="ECO:0000313" key="7">
    <source>
        <dbReference type="EMBL" id="GAA4792167.1"/>
    </source>
</evidence>
<dbReference type="InterPro" id="IPR016162">
    <property type="entry name" value="Ald_DH_N"/>
</dbReference>
<keyword evidence="2 3" id="KW-0560">Oxidoreductase</keyword>
<dbReference type="InterPro" id="IPR016161">
    <property type="entry name" value="Ald_DH/histidinol_DH"/>
</dbReference>
<dbReference type="InterPro" id="IPR015590">
    <property type="entry name" value="Aldehyde_DH_dom"/>
</dbReference>
<proteinExistence type="inferred from homology"/>
<comment type="similarity">
    <text evidence="1 3 5">Belongs to the aldehyde dehydrogenase family.</text>
</comment>
<dbReference type="PANTHER" id="PTHR43570">
    <property type="entry name" value="ALDEHYDE DEHYDROGENASE"/>
    <property type="match status" value="1"/>
</dbReference>
<dbReference type="PROSITE" id="PS00070">
    <property type="entry name" value="ALDEHYDE_DEHYDR_CYS"/>
    <property type="match status" value="1"/>
</dbReference>
<dbReference type="Proteomes" id="UP001500187">
    <property type="component" value="Unassembled WGS sequence"/>
</dbReference>
<dbReference type="PIRSF" id="PIRSF036492">
    <property type="entry name" value="ALDH"/>
    <property type="match status" value="1"/>
</dbReference>
<dbReference type="SUPFAM" id="SSF53720">
    <property type="entry name" value="ALDH-like"/>
    <property type="match status" value="1"/>
</dbReference>
<sequence length="461" mass="50391">MTTDPHTIEATVTALHRHFATGATKPRSWRREQLLALRALLTENSAEIQQALARDLGKSALEAHMTEIGITVSAIDYALKNLKKWTAPRRLNVPLSLMPGRASLVREPLGTVLIIAPWNYPVQLLFAPLIGALAAGNTVVLKPSEVAGEVSDLLAQLVPQYLDRQAIALVEGGVEETTELLAQRFDHIFYTGNGQVGRIIARAAAENLTPITLELGGKSPVVVDGTTDLGVAARRIAWAKFLNAGQTCVAPDYVLVLDGVERQLLAELQTAITEFFGTDPQISPDYGRIINDRHHRRLMSYLSQGTVEYGGRTDVADRYIQPTLLSPASLESPVMTEEIFGPILPLVPMKSMDQALNFINGRDKPLALYGFVSEENQRRLVAETSSGGLVFGAALVHLSPHDWPFGGVGESGMGAYHGQKSVENFSHDKVVFTKHLLPDTLRLLYPPYIGFKENLIKKLLA</sequence>
<protein>
    <recommendedName>
        <fullName evidence="3">Aldehyde dehydrogenase</fullName>
    </recommendedName>
</protein>
<evidence type="ECO:0000256" key="2">
    <source>
        <dbReference type="ARBA" id="ARBA00023002"/>
    </source>
</evidence>
<dbReference type="CDD" id="cd07087">
    <property type="entry name" value="ALDH_F3-13-14_CALDH-like"/>
    <property type="match status" value="1"/>
</dbReference>
<dbReference type="InterPro" id="IPR029510">
    <property type="entry name" value="Ald_DH_CS_GLU"/>
</dbReference>
<evidence type="ECO:0000256" key="3">
    <source>
        <dbReference type="PIRNR" id="PIRNR036492"/>
    </source>
</evidence>
<evidence type="ECO:0000313" key="8">
    <source>
        <dbReference type="Proteomes" id="UP001500187"/>
    </source>
</evidence>
<feature type="active site" evidence="4">
    <location>
        <position position="214"/>
    </location>
</feature>
<comment type="caution">
    <text evidence="7">The sequence shown here is derived from an EMBL/GenBank/DDBJ whole genome shotgun (WGS) entry which is preliminary data.</text>
</comment>
<dbReference type="PROSITE" id="PS00687">
    <property type="entry name" value="ALDEHYDE_DEHYDR_GLU"/>
    <property type="match status" value="1"/>
</dbReference>
<dbReference type="PANTHER" id="PTHR43570:SF16">
    <property type="entry name" value="ALDEHYDE DEHYDROGENASE TYPE III, ISOFORM Q"/>
    <property type="match status" value="1"/>
</dbReference>
<evidence type="ECO:0000259" key="6">
    <source>
        <dbReference type="Pfam" id="PF00171"/>
    </source>
</evidence>
<dbReference type="Gene3D" id="3.40.309.10">
    <property type="entry name" value="Aldehyde Dehydrogenase, Chain A, domain 2"/>
    <property type="match status" value="1"/>
</dbReference>
<dbReference type="Pfam" id="PF00171">
    <property type="entry name" value="Aldedh"/>
    <property type="match status" value="1"/>
</dbReference>
<name>A0ABP9BC88_9MICC</name>
<dbReference type="InterPro" id="IPR012394">
    <property type="entry name" value="Aldehyde_DH_NAD(P)"/>
</dbReference>
<dbReference type="InterPro" id="IPR016160">
    <property type="entry name" value="Ald_DH_CS_CYS"/>
</dbReference>
<evidence type="ECO:0000256" key="5">
    <source>
        <dbReference type="RuleBase" id="RU003345"/>
    </source>
</evidence>
<feature type="domain" description="Aldehyde dehydrogenase" evidence="6">
    <location>
        <begin position="6"/>
        <end position="431"/>
    </location>
</feature>
<dbReference type="InterPro" id="IPR016163">
    <property type="entry name" value="Ald_DH_C"/>
</dbReference>
<keyword evidence="8" id="KW-1185">Reference proteome</keyword>
<dbReference type="RefSeq" id="WP_345444987.1">
    <property type="nucleotide sequence ID" value="NZ_BAABKP010000001.1"/>
</dbReference>
<organism evidence="7 8">
    <name type="scientific">Rothia endophytica</name>
    <dbReference type="NCBI Taxonomy" id="1324766"/>
    <lineage>
        <taxon>Bacteria</taxon>
        <taxon>Bacillati</taxon>
        <taxon>Actinomycetota</taxon>
        <taxon>Actinomycetes</taxon>
        <taxon>Micrococcales</taxon>
        <taxon>Micrococcaceae</taxon>
        <taxon>Rothia</taxon>
    </lineage>
</organism>
<evidence type="ECO:0000256" key="1">
    <source>
        <dbReference type="ARBA" id="ARBA00009986"/>
    </source>
</evidence>
<accession>A0ABP9BC88</accession>
<dbReference type="EMBL" id="BAABKP010000001">
    <property type="protein sequence ID" value="GAA4792167.1"/>
    <property type="molecule type" value="Genomic_DNA"/>
</dbReference>